<name>A0ABY9WWX9_9BACT</name>
<accession>A0ABY9WWX9</accession>
<sequence length="680" mass="72052">MLMRVEEEPAGASCGFGGKAIHRGVDRNGDGQLLDAEVESTEYVCRDTPAPAPSVLVRRENVAPGTPCKAGGVRVEAGADTNGNGELEAGEVRSTEYVCQNEPEPAPSVLVTQTPDAPGPACAAGGFFVRAGADTNRNGTLDDAEVQRSFHSCQSEPVAVLLRTKAEPVGTNCADGGVAVQAGPDTNEDGALGDGEVETTSYVCGEAPESVLVKTVTFSSNAQCEEGGTHVLAGADVNRDGVLDDAEVTTRKTVCAEKQPGWTYYGDYKILTAADVVALQGASRIRGSLQIVGAEVEQIDLPDLWFVDGAVSIHDNPKLTQFWARIQSIRNIFLVHQNPVLTSVSIFGGGVLGGDVILSHNPLLGHVRLGRDPTRISGNVSVEDNAALGSLSGLEYVSRIDGTVSVTRNASLTSGWGSLIDSWPRGPRFIGGRLTVSQNPKLSEFVTHLEGAGDGIYVMDNPSLYRFEVERVEFLPGSLVLQRNPVLSYLLGFELLRVVGGDLTLEGLAALEALRLDALLQVGGSFSFVDNDKVWSFFFLDNLLSIGGDLRLTDNAVLVDAGFLRLRAVGGGVYVARNAAMILLLGQEGLTELHALDIRDNPQLRSLRNLMRLSRVEYLEVSRNPMLSSLELPALKYVSSLTITDNTGLSTCLAKGLLGQLSPVPGSVTISGNGVSPECP</sequence>
<comment type="subcellular location">
    <subcellularLocation>
        <location evidence="1">Cell envelope</location>
    </subcellularLocation>
</comment>
<evidence type="ECO:0000313" key="6">
    <source>
        <dbReference type="Proteomes" id="UP001611383"/>
    </source>
</evidence>
<keyword evidence="2" id="KW-0732">Signal</keyword>
<evidence type="ECO:0000259" key="4">
    <source>
        <dbReference type="Pfam" id="PF23657"/>
    </source>
</evidence>
<feature type="domain" description="DUF7151" evidence="4">
    <location>
        <begin position="212"/>
        <end position="255"/>
    </location>
</feature>
<dbReference type="PANTHER" id="PTHR31018:SF3">
    <property type="entry name" value="RECEPTOR PROTEIN-TYROSINE KINASE"/>
    <property type="match status" value="1"/>
</dbReference>
<feature type="domain" description="DUF7151" evidence="4">
    <location>
        <begin position="2"/>
        <end position="45"/>
    </location>
</feature>
<organism evidence="5 6">
    <name type="scientific">Archangium minus</name>
    <dbReference type="NCBI Taxonomy" id="83450"/>
    <lineage>
        <taxon>Bacteria</taxon>
        <taxon>Pseudomonadati</taxon>
        <taxon>Myxococcota</taxon>
        <taxon>Myxococcia</taxon>
        <taxon>Myxococcales</taxon>
        <taxon>Cystobacterineae</taxon>
        <taxon>Archangiaceae</taxon>
        <taxon>Archangium</taxon>
    </lineage>
</organism>
<protein>
    <recommendedName>
        <fullName evidence="4">DUF7151 domain-containing protein</fullName>
    </recommendedName>
</protein>
<gene>
    <name evidence="5" type="ORF">F0U60_28535</name>
</gene>
<evidence type="ECO:0000256" key="3">
    <source>
        <dbReference type="ARBA" id="ARBA00023180"/>
    </source>
</evidence>
<keyword evidence="6" id="KW-1185">Reference proteome</keyword>
<dbReference type="Pfam" id="PF23657">
    <property type="entry name" value="DUF7151"/>
    <property type="match status" value="5"/>
</dbReference>
<dbReference type="InterPro" id="IPR055575">
    <property type="entry name" value="DUF7151"/>
</dbReference>
<feature type="domain" description="DUF7151" evidence="4">
    <location>
        <begin position="161"/>
        <end position="204"/>
    </location>
</feature>
<evidence type="ECO:0000256" key="1">
    <source>
        <dbReference type="ARBA" id="ARBA00004196"/>
    </source>
</evidence>
<evidence type="ECO:0000256" key="2">
    <source>
        <dbReference type="ARBA" id="ARBA00022729"/>
    </source>
</evidence>
<evidence type="ECO:0000313" key="5">
    <source>
        <dbReference type="EMBL" id="WNG47632.1"/>
    </source>
</evidence>
<dbReference type="EMBL" id="CP043494">
    <property type="protein sequence ID" value="WNG47632.1"/>
    <property type="molecule type" value="Genomic_DNA"/>
</dbReference>
<dbReference type="PANTHER" id="PTHR31018">
    <property type="entry name" value="SPORULATION-SPECIFIC PROTEIN-RELATED"/>
    <property type="match status" value="1"/>
</dbReference>
<dbReference type="InterPro" id="IPR051648">
    <property type="entry name" value="CWI-Assembly_Regulator"/>
</dbReference>
<dbReference type="PROSITE" id="PS00018">
    <property type="entry name" value="EF_HAND_1"/>
    <property type="match status" value="1"/>
</dbReference>
<feature type="domain" description="DUF7151" evidence="4">
    <location>
        <begin position="110"/>
        <end position="153"/>
    </location>
</feature>
<dbReference type="InterPro" id="IPR018247">
    <property type="entry name" value="EF_Hand_1_Ca_BS"/>
</dbReference>
<dbReference type="RefSeq" id="WP_395804199.1">
    <property type="nucleotide sequence ID" value="NZ_CP043494.1"/>
</dbReference>
<reference evidence="5 6" key="1">
    <citation type="submission" date="2019-08" db="EMBL/GenBank/DDBJ databases">
        <title>Archangium and Cystobacter genomes.</title>
        <authorList>
            <person name="Chen I.-C.K."/>
            <person name="Wielgoss S."/>
        </authorList>
    </citation>
    <scope>NUCLEOTIDE SEQUENCE [LARGE SCALE GENOMIC DNA]</scope>
    <source>
        <strain evidence="5 6">Cbm 6</strain>
    </source>
</reference>
<dbReference type="Proteomes" id="UP001611383">
    <property type="component" value="Chromosome"/>
</dbReference>
<feature type="domain" description="DUF7151" evidence="4">
    <location>
        <begin position="56"/>
        <end position="99"/>
    </location>
</feature>
<proteinExistence type="predicted"/>
<dbReference type="SUPFAM" id="SSF52058">
    <property type="entry name" value="L domain-like"/>
    <property type="match status" value="2"/>
</dbReference>
<keyword evidence="3" id="KW-0325">Glycoprotein</keyword>